<comment type="cofactor">
    <cofactor evidence="18 19">
        <name>K(+)</name>
        <dbReference type="ChEBI" id="CHEBI:29103"/>
    </cofactor>
    <text evidence="18 19">Binds 1 potassium ion per subunit.</text>
</comment>
<feature type="binding site" evidence="18">
    <location>
        <position position="141"/>
    </location>
    <ligand>
        <name>(6S)-NADPHX</name>
        <dbReference type="ChEBI" id="CHEBI:64076"/>
    </ligand>
</feature>
<dbReference type="SUPFAM" id="SSF53613">
    <property type="entry name" value="Ribokinase-like"/>
    <property type="match status" value="1"/>
</dbReference>
<dbReference type="PANTHER" id="PTHR12592:SF0">
    <property type="entry name" value="ATP-DEPENDENT (S)-NAD(P)H-HYDRATE DEHYDRATASE"/>
    <property type="match status" value="1"/>
</dbReference>
<dbReference type="Proteomes" id="UP001501757">
    <property type="component" value="Unassembled WGS sequence"/>
</dbReference>
<feature type="binding site" evidence="18">
    <location>
        <position position="159"/>
    </location>
    <ligand>
        <name>(6S)-NADPHX</name>
        <dbReference type="ChEBI" id="CHEBI:64076"/>
    </ligand>
</feature>
<feature type="binding site" evidence="18">
    <location>
        <begin position="63"/>
        <end position="67"/>
    </location>
    <ligand>
        <name>(6S)-NADPHX</name>
        <dbReference type="ChEBI" id="CHEBI:64076"/>
    </ligand>
</feature>
<dbReference type="Gene3D" id="3.40.50.10260">
    <property type="entry name" value="YjeF N-terminal domain"/>
    <property type="match status" value="1"/>
</dbReference>
<evidence type="ECO:0000256" key="12">
    <source>
        <dbReference type="ARBA" id="ARBA00023239"/>
    </source>
</evidence>
<feature type="binding site" evidence="17">
    <location>
        <position position="435"/>
    </location>
    <ligand>
        <name>(6S)-NADPHX</name>
        <dbReference type="ChEBI" id="CHEBI:64076"/>
    </ligand>
</feature>
<comment type="cofactor">
    <cofactor evidence="17">
        <name>Mg(2+)</name>
        <dbReference type="ChEBI" id="CHEBI:18420"/>
    </cofactor>
</comment>
<comment type="catalytic activity">
    <reaction evidence="15 17 19">
        <text>(6S)-NADHX + ADP = AMP + phosphate + NADH + H(+)</text>
        <dbReference type="Rhea" id="RHEA:32223"/>
        <dbReference type="ChEBI" id="CHEBI:15378"/>
        <dbReference type="ChEBI" id="CHEBI:43474"/>
        <dbReference type="ChEBI" id="CHEBI:57945"/>
        <dbReference type="ChEBI" id="CHEBI:64074"/>
        <dbReference type="ChEBI" id="CHEBI:456215"/>
        <dbReference type="ChEBI" id="CHEBI:456216"/>
        <dbReference type="EC" id="4.2.1.136"/>
    </reaction>
</comment>
<feature type="binding site" evidence="17">
    <location>
        <position position="369"/>
    </location>
    <ligand>
        <name>(6S)-NADPHX</name>
        <dbReference type="ChEBI" id="CHEBI:64076"/>
    </ligand>
</feature>
<comment type="catalytic activity">
    <reaction evidence="16 17 19">
        <text>(6S)-NADPHX + ADP = AMP + phosphate + NADPH + H(+)</text>
        <dbReference type="Rhea" id="RHEA:32235"/>
        <dbReference type="ChEBI" id="CHEBI:15378"/>
        <dbReference type="ChEBI" id="CHEBI:43474"/>
        <dbReference type="ChEBI" id="CHEBI:57783"/>
        <dbReference type="ChEBI" id="CHEBI:64076"/>
        <dbReference type="ChEBI" id="CHEBI:456215"/>
        <dbReference type="ChEBI" id="CHEBI:456216"/>
        <dbReference type="EC" id="4.2.1.136"/>
    </reaction>
</comment>
<dbReference type="Pfam" id="PF01256">
    <property type="entry name" value="Carb_kinase"/>
    <property type="match status" value="1"/>
</dbReference>
<comment type="caution">
    <text evidence="22">The sequence shown here is derived from an EMBL/GenBank/DDBJ whole genome shotgun (WGS) entry which is preliminary data.</text>
</comment>
<evidence type="ECO:0000256" key="17">
    <source>
        <dbReference type="HAMAP-Rule" id="MF_01965"/>
    </source>
</evidence>
<dbReference type="InterPro" id="IPR000631">
    <property type="entry name" value="CARKD"/>
</dbReference>
<keyword evidence="8 17" id="KW-0521">NADP</keyword>
<dbReference type="EC" id="5.1.99.6" evidence="19"/>
<evidence type="ECO:0000256" key="7">
    <source>
        <dbReference type="ARBA" id="ARBA00022840"/>
    </source>
</evidence>
<evidence type="ECO:0000256" key="11">
    <source>
        <dbReference type="ARBA" id="ARBA00023235"/>
    </source>
</evidence>
<dbReference type="InterPro" id="IPR036652">
    <property type="entry name" value="YjeF_N_dom_sf"/>
</dbReference>
<feature type="binding site" evidence="18">
    <location>
        <position position="162"/>
    </location>
    <ligand>
        <name>K(+)</name>
        <dbReference type="ChEBI" id="CHEBI:29103"/>
    </ligand>
</feature>
<dbReference type="HAMAP" id="MF_01965">
    <property type="entry name" value="NADHX_dehydratase"/>
    <property type="match status" value="1"/>
</dbReference>
<dbReference type="InterPro" id="IPR029056">
    <property type="entry name" value="Ribokinase-like"/>
</dbReference>
<evidence type="ECO:0000256" key="16">
    <source>
        <dbReference type="ARBA" id="ARBA00049209"/>
    </source>
</evidence>
<proteinExistence type="inferred from homology"/>
<keyword evidence="5 18" id="KW-0479">Metal-binding</keyword>
<dbReference type="Gene3D" id="3.40.1190.20">
    <property type="match status" value="1"/>
</dbReference>
<dbReference type="SUPFAM" id="SSF64153">
    <property type="entry name" value="YjeF N-terminal domain-like"/>
    <property type="match status" value="1"/>
</dbReference>
<keyword evidence="6 17" id="KW-0547">Nucleotide-binding</keyword>
<evidence type="ECO:0000256" key="14">
    <source>
        <dbReference type="ARBA" id="ARBA00025153"/>
    </source>
</evidence>
<comment type="similarity">
    <text evidence="4 19">In the C-terminal section; belongs to the NnrD/CARKD family.</text>
</comment>
<feature type="binding site" evidence="17">
    <location>
        <position position="260"/>
    </location>
    <ligand>
        <name>(6S)-NADPHX</name>
        <dbReference type="ChEBI" id="CHEBI:64076"/>
    </ligand>
</feature>
<dbReference type="InterPro" id="IPR004443">
    <property type="entry name" value="YjeF_N_dom"/>
</dbReference>
<feature type="binding site" evidence="17">
    <location>
        <position position="434"/>
    </location>
    <ligand>
        <name>AMP</name>
        <dbReference type="ChEBI" id="CHEBI:456215"/>
    </ligand>
</feature>
<protein>
    <recommendedName>
        <fullName evidence="19">Bifunctional NAD(P)H-hydrate repair enzyme</fullName>
    </recommendedName>
    <alternativeName>
        <fullName evidence="19">Nicotinamide nucleotide repair protein</fullName>
    </alternativeName>
    <domain>
        <recommendedName>
            <fullName evidence="19">ADP-dependent (S)-NAD(P)H-hydrate dehydratase</fullName>
            <ecNumber evidence="19">4.2.1.136</ecNumber>
        </recommendedName>
        <alternativeName>
            <fullName evidence="19">ADP-dependent NAD(P)HX dehydratase</fullName>
        </alternativeName>
    </domain>
    <domain>
        <recommendedName>
            <fullName evidence="19">NAD(P)H-hydrate epimerase</fullName>
            <ecNumber evidence="19">5.1.99.6</ecNumber>
        </recommendedName>
    </domain>
</protein>
<evidence type="ECO:0000256" key="10">
    <source>
        <dbReference type="ARBA" id="ARBA00023027"/>
    </source>
</evidence>
<accession>A0ABN0XV66</accession>
<dbReference type="PROSITE" id="PS51383">
    <property type="entry name" value="YJEF_C_3"/>
    <property type="match status" value="1"/>
</dbReference>
<feature type="binding site" evidence="17">
    <location>
        <position position="318"/>
    </location>
    <ligand>
        <name>(6S)-NADPHX</name>
        <dbReference type="ChEBI" id="CHEBI:64076"/>
    </ligand>
</feature>
<gene>
    <name evidence="17" type="primary">nnrD</name>
    <name evidence="18" type="synonym">nnrE</name>
    <name evidence="22" type="ORF">GCM10009092_42360</name>
</gene>
<comment type="similarity">
    <text evidence="17">Belongs to the NnrD/CARKD family.</text>
</comment>
<evidence type="ECO:0000256" key="15">
    <source>
        <dbReference type="ARBA" id="ARBA00048238"/>
    </source>
</evidence>
<reference evidence="22 23" key="1">
    <citation type="journal article" date="2019" name="Int. J. Syst. Evol. Microbiol.">
        <title>The Global Catalogue of Microorganisms (GCM) 10K type strain sequencing project: providing services to taxonomists for standard genome sequencing and annotation.</title>
        <authorList>
            <consortium name="The Broad Institute Genomics Platform"/>
            <consortium name="The Broad Institute Genome Sequencing Center for Infectious Disease"/>
            <person name="Wu L."/>
            <person name="Ma J."/>
        </authorList>
    </citation>
    <scope>NUCLEOTIDE SEQUENCE [LARGE SCALE GENOMIC DNA]</scope>
    <source>
        <strain evidence="22 23">JCM 13378</strain>
    </source>
</reference>
<evidence type="ECO:0000256" key="8">
    <source>
        <dbReference type="ARBA" id="ARBA00022857"/>
    </source>
</evidence>
<comment type="catalytic activity">
    <reaction evidence="1 18 19">
        <text>(6R)-NADHX = (6S)-NADHX</text>
        <dbReference type="Rhea" id="RHEA:32215"/>
        <dbReference type="ChEBI" id="CHEBI:64074"/>
        <dbReference type="ChEBI" id="CHEBI:64075"/>
        <dbReference type="EC" id="5.1.99.6"/>
    </reaction>
</comment>
<dbReference type="PROSITE" id="PS51385">
    <property type="entry name" value="YJEF_N"/>
    <property type="match status" value="1"/>
</dbReference>
<comment type="function">
    <text evidence="18">Catalyzes the epimerization of the S- and R-forms of NAD(P)HX, a damaged form of NAD(P)H that is a result of enzymatic or heat-dependent hydration. This is a prerequisite for the S-specific NAD(P)H-hydrate dehydratase to allow the repair of both epimers of NAD(P)HX.</text>
</comment>
<dbReference type="PANTHER" id="PTHR12592">
    <property type="entry name" value="ATP-DEPENDENT (S)-NAD(P)H-HYDRATE DEHYDRATASE FAMILY MEMBER"/>
    <property type="match status" value="1"/>
</dbReference>
<comment type="function">
    <text evidence="17">Catalyzes the dehydration of the S-form of NAD(P)HX at the expense of ADP, which is converted to AMP. Together with NAD(P)HX epimerase, which catalyzes the epimerization of the S- and R-forms, the enzyme allows the repair of both epimers of NAD(P)HX, a damaged form of NAD(P)H that is a result of enzymatic or heat-dependent hydration.</text>
</comment>
<feature type="binding site" evidence="18">
    <location>
        <position position="126"/>
    </location>
    <ligand>
        <name>K(+)</name>
        <dbReference type="ChEBI" id="CHEBI:29103"/>
    </ligand>
</feature>
<keyword evidence="13" id="KW-0511">Multifunctional enzyme</keyword>
<dbReference type="Pfam" id="PF03853">
    <property type="entry name" value="YjeF_N"/>
    <property type="match status" value="1"/>
</dbReference>
<feature type="domain" description="YjeF N-terminal" evidence="21">
    <location>
        <begin position="15"/>
        <end position="216"/>
    </location>
</feature>
<dbReference type="PIRSF" id="PIRSF017184">
    <property type="entry name" value="Nnr"/>
    <property type="match status" value="1"/>
</dbReference>
<comment type="catalytic activity">
    <reaction evidence="2 18 19">
        <text>(6R)-NADPHX = (6S)-NADPHX</text>
        <dbReference type="Rhea" id="RHEA:32227"/>
        <dbReference type="ChEBI" id="CHEBI:64076"/>
        <dbReference type="ChEBI" id="CHEBI:64077"/>
        <dbReference type="EC" id="5.1.99.6"/>
    </reaction>
</comment>
<dbReference type="NCBIfam" id="TIGR00196">
    <property type="entry name" value="yjeF_cterm"/>
    <property type="match status" value="1"/>
</dbReference>
<evidence type="ECO:0000256" key="13">
    <source>
        <dbReference type="ARBA" id="ARBA00023268"/>
    </source>
</evidence>
<feature type="domain" description="YjeF C-terminal" evidence="20">
    <location>
        <begin position="225"/>
        <end position="493"/>
    </location>
</feature>
<comment type="function">
    <text evidence="14 19">Bifunctional enzyme that catalyzes the epimerization of the S- and R-forms of NAD(P)HX and the dehydration of the S-form of NAD(P)HX at the expense of ADP, which is converted to AMP. This allows the repair of both epimers of NAD(P)HX, a damaged form of NAD(P)H that is a result of enzymatic or heat-dependent hydration.</text>
</comment>
<sequence>MPASLAYKAFTAEQVHQHEVTAAKHVGISMYELMERAGAAAFVTLQSEFPQARRILVLSGHGNNGGDGFVLARMAKKAGLKVCLVSLGDQSKFSPDTLQACNNWQQAGGEISCWPQPLADFDLIVDAMLGTGTKGQLREPYASVIKVLKNTDIPVLSLDVPSGLLADSGAEAGIALTATHTLTFVGIKPGLVTGQGKQFSGKLSFADLGIAESFGALATPSAHIVDFTQLSPLPARPLNSHKGAFGRLLCLGGNLGMPGAIRLTGEAALRTGAGLVNVLCHPDNQMLVGLGRPELMLAQQNQLTALLDWASCLVLGPGLGQDDWAQQLFDAVLTYQQTSHKPLLLDADALNLLAKVPRKLSCNVVITPHPGEAGRLLSITTQQVQADRYAALQQLQQQYQCHVVLKGAGSLVSGQDHCYVISNGNPGMAIPGMGDLLSGVIGALMAQGMDSAAAAVYGASLHAAAGDLAAQQHGERGMMASDLLPFIRKLVNR</sequence>
<dbReference type="RefSeq" id="WP_343847407.1">
    <property type="nucleotide sequence ID" value="NZ_BAAAEI010000031.1"/>
</dbReference>
<comment type="similarity">
    <text evidence="3 19">In the N-terminal section; belongs to the NnrE/AIBP family.</text>
</comment>
<evidence type="ECO:0000313" key="22">
    <source>
        <dbReference type="EMBL" id="GAA0373727.1"/>
    </source>
</evidence>
<comment type="similarity">
    <text evidence="18">Belongs to the NnrE/AIBP family.</text>
</comment>
<evidence type="ECO:0000259" key="21">
    <source>
        <dbReference type="PROSITE" id="PS51385"/>
    </source>
</evidence>
<evidence type="ECO:0000256" key="1">
    <source>
        <dbReference type="ARBA" id="ARBA00000013"/>
    </source>
</evidence>
<evidence type="ECO:0000256" key="19">
    <source>
        <dbReference type="PIRNR" id="PIRNR017184"/>
    </source>
</evidence>
<dbReference type="HAMAP" id="MF_01966">
    <property type="entry name" value="NADHX_epimerase"/>
    <property type="match status" value="1"/>
</dbReference>
<evidence type="ECO:0000256" key="9">
    <source>
        <dbReference type="ARBA" id="ARBA00022958"/>
    </source>
</evidence>
<evidence type="ECO:0000256" key="3">
    <source>
        <dbReference type="ARBA" id="ARBA00006001"/>
    </source>
</evidence>
<feature type="binding site" evidence="18">
    <location>
        <position position="64"/>
    </location>
    <ligand>
        <name>K(+)</name>
        <dbReference type="ChEBI" id="CHEBI:29103"/>
    </ligand>
</feature>
<name>A0ABN0XV66_9ALTE</name>
<dbReference type="EMBL" id="BAAAEI010000031">
    <property type="protein sequence ID" value="GAA0373727.1"/>
    <property type="molecule type" value="Genomic_DNA"/>
</dbReference>
<keyword evidence="12 17" id="KW-0456">Lyase</keyword>
<dbReference type="NCBIfam" id="TIGR00197">
    <property type="entry name" value="yjeF_nterm"/>
    <property type="match status" value="1"/>
</dbReference>
<evidence type="ECO:0000313" key="23">
    <source>
        <dbReference type="Proteomes" id="UP001501757"/>
    </source>
</evidence>
<keyword evidence="7 17" id="KW-0067">ATP-binding</keyword>
<organism evidence="22 23">
    <name type="scientific">Bowmanella denitrificans</name>
    <dbReference type="NCBI Taxonomy" id="366582"/>
    <lineage>
        <taxon>Bacteria</taxon>
        <taxon>Pseudomonadati</taxon>
        <taxon>Pseudomonadota</taxon>
        <taxon>Gammaproteobacteria</taxon>
        <taxon>Alteromonadales</taxon>
        <taxon>Alteromonadaceae</taxon>
        <taxon>Bowmanella</taxon>
    </lineage>
</organism>
<keyword evidence="9 18" id="KW-0630">Potassium</keyword>
<keyword evidence="10 17" id="KW-0520">NAD</keyword>
<feature type="binding site" evidence="18">
    <location>
        <begin position="130"/>
        <end position="136"/>
    </location>
    <ligand>
        <name>(6S)-NADPHX</name>
        <dbReference type="ChEBI" id="CHEBI:64076"/>
    </ligand>
</feature>
<evidence type="ECO:0000256" key="4">
    <source>
        <dbReference type="ARBA" id="ARBA00009524"/>
    </source>
</evidence>
<dbReference type="CDD" id="cd01171">
    <property type="entry name" value="YXKO-related"/>
    <property type="match status" value="1"/>
</dbReference>
<evidence type="ECO:0000256" key="18">
    <source>
        <dbReference type="HAMAP-Rule" id="MF_01966"/>
    </source>
</evidence>
<evidence type="ECO:0000259" key="20">
    <source>
        <dbReference type="PROSITE" id="PS51383"/>
    </source>
</evidence>
<dbReference type="EC" id="4.2.1.136" evidence="19"/>
<keyword evidence="11 18" id="KW-0413">Isomerase</keyword>
<evidence type="ECO:0000256" key="6">
    <source>
        <dbReference type="ARBA" id="ARBA00022741"/>
    </source>
</evidence>
<comment type="subunit">
    <text evidence="17">Homotetramer.</text>
</comment>
<keyword evidence="23" id="KW-1185">Reference proteome</keyword>
<feature type="binding site" evidence="17">
    <location>
        <begin position="406"/>
        <end position="410"/>
    </location>
    <ligand>
        <name>AMP</name>
        <dbReference type="ChEBI" id="CHEBI:456215"/>
    </ligand>
</feature>
<evidence type="ECO:0000256" key="2">
    <source>
        <dbReference type="ARBA" id="ARBA00000909"/>
    </source>
</evidence>
<dbReference type="InterPro" id="IPR030677">
    <property type="entry name" value="Nnr"/>
</dbReference>
<evidence type="ECO:0000256" key="5">
    <source>
        <dbReference type="ARBA" id="ARBA00022723"/>
    </source>
</evidence>